<dbReference type="AlphaFoldDB" id="A0A813DYU4"/>
<dbReference type="EMBL" id="CAJNNV010006198">
    <property type="protein sequence ID" value="CAE8593229.1"/>
    <property type="molecule type" value="Genomic_DNA"/>
</dbReference>
<protein>
    <submittedName>
        <fullName evidence="2">Uncharacterized protein</fullName>
    </submittedName>
</protein>
<comment type="caution">
    <text evidence="2">The sequence shown here is derived from an EMBL/GenBank/DDBJ whole genome shotgun (WGS) entry which is preliminary data.</text>
</comment>
<reference evidence="2" key="1">
    <citation type="submission" date="2021-02" db="EMBL/GenBank/DDBJ databases">
        <authorList>
            <person name="Dougan E. K."/>
            <person name="Rhodes N."/>
            <person name="Thang M."/>
            <person name="Chan C."/>
        </authorList>
    </citation>
    <scope>NUCLEOTIDE SEQUENCE</scope>
</reference>
<feature type="non-terminal residue" evidence="2">
    <location>
        <position position="1"/>
    </location>
</feature>
<sequence>MTSAVTVWSSSSIVDGMAGADLKKVKAAAANRSKKSGLDWRLQYGLWIGGMAGSIVLAMLSMLVSPTKGPFQILVNEPSLIAHFQLNAKTWKSGASAYFEDWTIGDVKTVEGINILQGRAPCVVPETPTPESFDLRS</sequence>
<gene>
    <name evidence="2" type="ORF">PGLA1383_LOCUS11831</name>
</gene>
<keyword evidence="1" id="KW-0472">Membrane</keyword>
<feature type="non-terminal residue" evidence="2">
    <location>
        <position position="137"/>
    </location>
</feature>
<evidence type="ECO:0000313" key="3">
    <source>
        <dbReference type="Proteomes" id="UP000654075"/>
    </source>
</evidence>
<keyword evidence="3" id="KW-1185">Reference proteome</keyword>
<accession>A0A813DYU4</accession>
<evidence type="ECO:0000256" key="1">
    <source>
        <dbReference type="SAM" id="Phobius"/>
    </source>
</evidence>
<keyword evidence="1" id="KW-1133">Transmembrane helix</keyword>
<name>A0A813DYU4_POLGL</name>
<feature type="transmembrane region" description="Helical" evidence="1">
    <location>
        <begin position="44"/>
        <end position="64"/>
    </location>
</feature>
<evidence type="ECO:0000313" key="2">
    <source>
        <dbReference type="EMBL" id="CAE8593229.1"/>
    </source>
</evidence>
<organism evidence="2 3">
    <name type="scientific">Polarella glacialis</name>
    <name type="common">Dinoflagellate</name>
    <dbReference type="NCBI Taxonomy" id="89957"/>
    <lineage>
        <taxon>Eukaryota</taxon>
        <taxon>Sar</taxon>
        <taxon>Alveolata</taxon>
        <taxon>Dinophyceae</taxon>
        <taxon>Suessiales</taxon>
        <taxon>Suessiaceae</taxon>
        <taxon>Polarella</taxon>
    </lineage>
</organism>
<dbReference type="Proteomes" id="UP000654075">
    <property type="component" value="Unassembled WGS sequence"/>
</dbReference>
<keyword evidence="1" id="KW-0812">Transmembrane</keyword>
<proteinExistence type="predicted"/>